<dbReference type="Proteomes" id="UP000274843">
    <property type="component" value="Unassembled WGS sequence"/>
</dbReference>
<keyword evidence="2" id="KW-0597">Phosphoprotein</keyword>
<proteinExistence type="predicted"/>
<dbReference type="PANTHER" id="PTHR43201:SF32">
    <property type="entry name" value="2-SUCCINYLBENZOATE--COA LIGASE, CHLOROPLASTIC_PEROXISOMAL"/>
    <property type="match status" value="1"/>
</dbReference>
<evidence type="ECO:0000256" key="1">
    <source>
        <dbReference type="ARBA" id="ARBA00022450"/>
    </source>
</evidence>
<dbReference type="GeneID" id="301847653"/>
<dbReference type="Pfam" id="PF13193">
    <property type="entry name" value="AMP-binding_C"/>
    <property type="match status" value="1"/>
</dbReference>
<dbReference type="InterPro" id="IPR042099">
    <property type="entry name" value="ANL_N_sf"/>
</dbReference>
<name>A0A3N2H4Z0_9PSEU</name>
<protein>
    <submittedName>
        <fullName evidence="4">Acyl-CoA synthetase (AMP-forming)/AMP-acid ligase II</fullName>
    </submittedName>
</protein>
<dbReference type="AlphaFoldDB" id="A0A3N2H4Z0"/>
<dbReference type="SUPFAM" id="SSF56801">
    <property type="entry name" value="Acetyl-CoA synthetase-like"/>
    <property type="match status" value="1"/>
</dbReference>
<dbReference type="InterPro" id="IPR009081">
    <property type="entry name" value="PP-bd_ACP"/>
</dbReference>
<comment type="caution">
    <text evidence="4">The sequence shown here is derived from an EMBL/GenBank/DDBJ whole genome shotgun (WGS) entry which is preliminary data.</text>
</comment>
<dbReference type="PROSITE" id="PS50075">
    <property type="entry name" value="CARRIER"/>
    <property type="match status" value="1"/>
</dbReference>
<dbReference type="Gene3D" id="3.40.50.12780">
    <property type="entry name" value="N-terminal domain of ligase-like"/>
    <property type="match status" value="1"/>
</dbReference>
<dbReference type="SMART" id="SM00823">
    <property type="entry name" value="PKS_PP"/>
    <property type="match status" value="1"/>
</dbReference>
<dbReference type="InterPro" id="IPR045851">
    <property type="entry name" value="AMP-bd_C_sf"/>
</dbReference>
<dbReference type="SUPFAM" id="SSF47336">
    <property type="entry name" value="ACP-like"/>
    <property type="match status" value="1"/>
</dbReference>
<dbReference type="EMBL" id="RKHY01000001">
    <property type="protein sequence ID" value="ROS43966.1"/>
    <property type="molecule type" value="Genomic_DNA"/>
</dbReference>
<dbReference type="RefSeq" id="WP_123686012.1">
    <property type="nucleotide sequence ID" value="NZ_RKHY01000001.1"/>
</dbReference>
<keyword evidence="4" id="KW-0436">Ligase</keyword>
<dbReference type="InterPro" id="IPR036736">
    <property type="entry name" value="ACP-like_sf"/>
</dbReference>
<sequence length="591" mass="63436">MTGDIAATVPARLAARAKERPNDVALQVYAGGRLTLAEWDIRSNRAARGLLANGVRPGDRVVLWCDNEDLLDYAVGYVAVHKAGAVAVPVQRRMGDEHLSRVLAKAQAVGVVSASDTVDVAVWASSVAALEVGQPDDPLPPRLAPGDDAEILFTSGTTGTPKGVVATHENILFTHTADAVDQDSHVVLHALPPASLAGQGLLLQPLDGVPHRVITVPRYDDDSFVDAVHRYRPTHVVLVPALALSLIHGRAAGTLDASSVRAVRTISAPIAPAALEKLAGLFSSAAVFNMYTSTEAFPARVRIRFDPERPGSVGRADRAGAIRIVDDDGIPVPRNTAGHVELRSLHAPRRRYLDDEAATAAVFRPGGWVRTGDIGELDIYGYLFLLDRNQDLVISGGLNISTIEVEAALHEFPGVREAAAFGLPHPTLGEYVAAAVVPNAGFDRAAFTEYLGRRLGPAKAPKRLVIVDSLPRNELGKVLKRQLREDSLKQAVRVENAGRRSELQEKVRNIWSEELGQADLDWSADFLALGGTSLTAMAVVARVRGEVGRQVSQRDIFETATLGEFADLIEAAPVTVEKDDRRRIPRVSRAG</sequence>
<organism evidence="4 5">
    <name type="scientific">Amycolatopsis thermoflava</name>
    <dbReference type="NCBI Taxonomy" id="84480"/>
    <lineage>
        <taxon>Bacteria</taxon>
        <taxon>Bacillati</taxon>
        <taxon>Actinomycetota</taxon>
        <taxon>Actinomycetes</taxon>
        <taxon>Pseudonocardiales</taxon>
        <taxon>Pseudonocardiaceae</taxon>
        <taxon>Amycolatopsis</taxon>
        <taxon>Amycolatopsis methanolica group</taxon>
    </lineage>
</organism>
<dbReference type="InterPro" id="IPR020806">
    <property type="entry name" value="PKS_PP-bd"/>
</dbReference>
<feature type="domain" description="Carrier" evidence="3">
    <location>
        <begin position="498"/>
        <end position="573"/>
    </location>
</feature>
<keyword evidence="1" id="KW-0596">Phosphopantetheine</keyword>
<dbReference type="InterPro" id="IPR000873">
    <property type="entry name" value="AMP-dep_synth/lig_dom"/>
</dbReference>
<dbReference type="Pfam" id="PF00550">
    <property type="entry name" value="PP-binding"/>
    <property type="match status" value="1"/>
</dbReference>
<evidence type="ECO:0000313" key="5">
    <source>
        <dbReference type="Proteomes" id="UP000274843"/>
    </source>
</evidence>
<keyword evidence="5" id="KW-1185">Reference proteome</keyword>
<gene>
    <name evidence="4" type="ORF">EDD35_6387</name>
</gene>
<dbReference type="Gene3D" id="3.30.300.30">
    <property type="match status" value="1"/>
</dbReference>
<reference evidence="4 5" key="1">
    <citation type="submission" date="2018-11" db="EMBL/GenBank/DDBJ databases">
        <title>Sequencing the genomes of 1000 actinobacteria strains.</title>
        <authorList>
            <person name="Klenk H.-P."/>
        </authorList>
    </citation>
    <scope>NUCLEOTIDE SEQUENCE [LARGE SCALE GENOMIC DNA]</scope>
    <source>
        <strain evidence="4 5">DSM 44348</strain>
    </source>
</reference>
<dbReference type="PANTHER" id="PTHR43201">
    <property type="entry name" value="ACYL-COA SYNTHETASE"/>
    <property type="match status" value="1"/>
</dbReference>
<dbReference type="GO" id="GO:0031177">
    <property type="term" value="F:phosphopantetheine binding"/>
    <property type="evidence" value="ECO:0007669"/>
    <property type="project" value="InterPro"/>
</dbReference>
<dbReference type="Pfam" id="PF00501">
    <property type="entry name" value="AMP-binding"/>
    <property type="match status" value="1"/>
</dbReference>
<dbReference type="InterPro" id="IPR025110">
    <property type="entry name" value="AMP-bd_C"/>
</dbReference>
<dbReference type="Gene3D" id="1.10.1200.10">
    <property type="entry name" value="ACP-like"/>
    <property type="match status" value="1"/>
</dbReference>
<dbReference type="GO" id="GO:0006631">
    <property type="term" value="P:fatty acid metabolic process"/>
    <property type="evidence" value="ECO:0007669"/>
    <property type="project" value="TreeGrafter"/>
</dbReference>
<evidence type="ECO:0000256" key="2">
    <source>
        <dbReference type="ARBA" id="ARBA00022553"/>
    </source>
</evidence>
<evidence type="ECO:0000313" key="4">
    <source>
        <dbReference type="EMBL" id="ROS43966.1"/>
    </source>
</evidence>
<dbReference type="GO" id="GO:0031956">
    <property type="term" value="F:medium-chain fatty acid-CoA ligase activity"/>
    <property type="evidence" value="ECO:0007669"/>
    <property type="project" value="TreeGrafter"/>
</dbReference>
<dbReference type="InterPro" id="IPR020845">
    <property type="entry name" value="AMP-binding_CS"/>
</dbReference>
<accession>A0A3N2H4Z0</accession>
<evidence type="ECO:0000259" key="3">
    <source>
        <dbReference type="PROSITE" id="PS50075"/>
    </source>
</evidence>
<dbReference type="PROSITE" id="PS00455">
    <property type="entry name" value="AMP_BINDING"/>
    <property type="match status" value="1"/>
</dbReference>